<keyword evidence="1" id="KW-0808">Transferase</keyword>
<dbReference type="NCBIfam" id="NF006302">
    <property type="entry name" value="PRK08487.1-5"/>
    <property type="match status" value="1"/>
</dbReference>
<reference evidence="5" key="1">
    <citation type="submission" date="2020-01" db="EMBL/GenBank/DDBJ databases">
        <authorList>
            <person name="Meier V. D."/>
            <person name="Meier V D."/>
        </authorList>
    </citation>
    <scope>NUCLEOTIDE SEQUENCE</scope>
    <source>
        <strain evidence="5">HLG_WM_MAG_12</strain>
    </source>
</reference>
<organism evidence="5">
    <name type="scientific">uncultured Campylobacterales bacterium</name>
    <dbReference type="NCBI Taxonomy" id="352960"/>
    <lineage>
        <taxon>Bacteria</taxon>
        <taxon>Pseudomonadati</taxon>
        <taxon>Campylobacterota</taxon>
        <taxon>Epsilonproteobacteria</taxon>
        <taxon>Campylobacterales</taxon>
        <taxon>environmental samples</taxon>
    </lineage>
</organism>
<sequence length="326" mass="37558">MYSRDLDRLITQNKLPNSFLIYGQSEYLRDTYTNKILGTYKDENIVKLYFDEYDFALSKRHLSQESLFGGMNILLIKTDKNIPAKEIKSLIQVCAKTDNSKLIVEYFGDDTKAKKFQTPFGVKNKANFLRVFKPNLYEAITILSAISKEIEIVVDKYTLEYLYEVENGSLAKSINSLKKLKSVSEKQITKKEIDKYIYGTSTIDLELLVQKLFDKQDILKYLEKIISNQTHDNLDILRAINKYFHSVFLFHLYIKINGKVDVKDILGYNLPPDISNKISVHSLKIKNSNINKILSILCECELGLKSTAENKTSILISSLIKLQSFL</sequence>
<evidence type="ECO:0000256" key="2">
    <source>
        <dbReference type="ARBA" id="ARBA00022695"/>
    </source>
</evidence>
<dbReference type="SUPFAM" id="SSF52540">
    <property type="entry name" value="P-loop containing nucleoside triphosphate hydrolases"/>
    <property type="match status" value="1"/>
</dbReference>
<keyword evidence="2" id="KW-0548">Nucleotidyltransferase</keyword>
<evidence type="ECO:0000313" key="5">
    <source>
        <dbReference type="EMBL" id="CAA6806858.1"/>
    </source>
</evidence>
<dbReference type="PANTHER" id="PTHR34388:SF1">
    <property type="entry name" value="DNA POLYMERASE III SUBUNIT DELTA"/>
    <property type="match status" value="1"/>
</dbReference>
<keyword evidence="3" id="KW-0235">DNA replication</keyword>
<dbReference type="AlphaFoldDB" id="A0A6S6SV26"/>
<protein>
    <submittedName>
        <fullName evidence="5">DNA polymerase III subunit delta</fullName>
    </submittedName>
</protein>
<dbReference type="InterPro" id="IPR005790">
    <property type="entry name" value="DNA_polIII_delta"/>
</dbReference>
<evidence type="ECO:0000256" key="4">
    <source>
        <dbReference type="ARBA" id="ARBA00022932"/>
    </source>
</evidence>
<dbReference type="InterPro" id="IPR027417">
    <property type="entry name" value="P-loop_NTPase"/>
</dbReference>
<dbReference type="EMBL" id="CACVAW010000024">
    <property type="protein sequence ID" value="CAA6806858.1"/>
    <property type="molecule type" value="Genomic_DNA"/>
</dbReference>
<proteinExistence type="predicted"/>
<dbReference type="GO" id="GO:0006261">
    <property type="term" value="P:DNA-templated DNA replication"/>
    <property type="evidence" value="ECO:0007669"/>
    <property type="project" value="TreeGrafter"/>
</dbReference>
<evidence type="ECO:0000256" key="1">
    <source>
        <dbReference type="ARBA" id="ARBA00022679"/>
    </source>
</evidence>
<dbReference type="GO" id="GO:0003677">
    <property type="term" value="F:DNA binding"/>
    <property type="evidence" value="ECO:0007669"/>
    <property type="project" value="InterPro"/>
</dbReference>
<dbReference type="Gene3D" id="3.40.50.300">
    <property type="entry name" value="P-loop containing nucleotide triphosphate hydrolases"/>
    <property type="match status" value="1"/>
</dbReference>
<dbReference type="GO" id="GO:0009360">
    <property type="term" value="C:DNA polymerase III complex"/>
    <property type="evidence" value="ECO:0007669"/>
    <property type="project" value="TreeGrafter"/>
</dbReference>
<dbReference type="PANTHER" id="PTHR34388">
    <property type="entry name" value="DNA POLYMERASE III SUBUNIT DELTA"/>
    <property type="match status" value="1"/>
</dbReference>
<keyword evidence="4" id="KW-0239">DNA-directed DNA polymerase</keyword>
<evidence type="ECO:0000256" key="3">
    <source>
        <dbReference type="ARBA" id="ARBA00022705"/>
    </source>
</evidence>
<name>A0A6S6SV26_9BACT</name>
<dbReference type="GO" id="GO:0003887">
    <property type="term" value="F:DNA-directed DNA polymerase activity"/>
    <property type="evidence" value="ECO:0007669"/>
    <property type="project" value="UniProtKB-KW"/>
</dbReference>
<accession>A0A6S6SV26</accession>
<gene>
    <name evidence="5" type="ORF">HELGO_WM13849</name>
</gene>